<accession>A0A225UEL1</accession>
<dbReference type="PANTHER" id="PTHR46599">
    <property type="entry name" value="PIGGYBAC TRANSPOSABLE ELEMENT-DERIVED PROTEIN 4"/>
    <property type="match status" value="1"/>
</dbReference>
<comment type="caution">
    <text evidence="3">The sequence shown here is derived from an EMBL/GenBank/DDBJ whole genome shotgun (WGS) entry which is preliminary data.</text>
</comment>
<evidence type="ECO:0000256" key="1">
    <source>
        <dbReference type="SAM" id="MobiDB-lite"/>
    </source>
</evidence>
<dbReference type="Proteomes" id="UP000198211">
    <property type="component" value="Unassembled WGS sequence"/>
</dbReference>
<keyword evidence="4" id="KW-1185">Reference proteome</keyword>
<dbReference type="Pfam" id="PF13843">
    <property type="entry name" value="DDE_Tnp_1_7"/>
    <property type="match status" value="1"/>
</dbReference>
<gene>
    <name evidence="3" type="ORF">PHMEG_00039672</name>
</gene>
<feature type="non-terminal residue" evidence="3">
    <location>
        <position position="396"/>
    </location>
</feature>
<proteinExistence type="predicted"/>
<dbReference type="PANTHER" id="PTHR46599:SF3">
    <property type="entry name" value="PIGGYBAC TRANSPOSABLE ELEMENT-DERIVED PROTEIN 4"/>
    <property type="match status" value="1"/>
</dbReference>
<name>A0A225UEL1_9STRA</name>
<dbReference type="STRING" id="4795.A0A225UEL1"/>
<reference evidence="4" key="1">
    <citation type="submission" date="2017-03" db="EMBL/GenBank/DDBJ databases">
        <title>Phytopthora megakarya and P. palmivora, two closely related causual agents of cacao black pod achieved similar genome size and gene model numbers by different mechanisms.</title>
        <authorList>
            <person name="Ali S."/>
            <person name="Shao J."/>
            <person name="Larry D.J."/>
            <person name="Kronmiller B."/>
            <person name="Shen D."/>
            <person name="Strem M.D."/>
            <person name="Melnick R.L."/>
            <person name="Guiltinan M.J."/>
            <person name="Tyler B.M."/>
            <person name="Meinhardt L.W."/>
            <person name="Bailey B.A."/>
        </authorList>
    </citation>
    <scope>NUCLEOTIDE SEQUENCE [LARGE SCALE GENOMIC DNA]</scope>
    <source>
        <strain evidence="4">zdho120</strain>
    </source>
</reference>
<sequence length="396" mass="44942">MADNDNELNFTAPGEDATEYGAMESGDEAALDDLDAGEDGEILPDLENDGNDDTFVGEATEQEIAHEIQFAQHFLERLGGDQAVLAGSLENTVLREMAVTGWDDVDQPATYDYMQTPYNPVDNRASYPGLRQGYSGASPDALRCGDSPLALFFYFMPVPLWQHIALCSNEYRKEMAPQRVDDAYKRYKKKRRAKPSLPSKTRRDIQFELESEKTILPHEICRFFGLLIARAIMPNREKLAHHWKTTDEGGIPRGTFGSVLSRYRFQQISRNLHFNPNYHELAKKDIARKIRKVVEVLQKTFERGYIAPSYLAFDETVLSSRSSFNYLKDKPHNWGTKLFMLCSAVSAYCIRFEVYCGKKQHASDAHQMDMKSGPAVVVRNLLAVFGPEAKRQGMRL</sequence>
<organism evidence="3 4">
    <name type="scientific">Phytophthora megakarya</name>
    <dbReference type="NCBI Taxonomy" id="4795"/>
    <lineage>
        <taxon>Eukaryota</taxon>
        <taxon>Sar</taxon>
        <taxon>Stramenopiles</taxon>
        <taxon>Oomycota</taxon>
        <taxon>Peronosporomycetes</taxon>
        <taxon>Peronosporales</taxon>
        <taxon>Peronosporaceae</taxon>
        <taxon>Phytophthora</taxon>
    </lineage>
</organism>
<evidence type="ECO:0000313" key="4">
    <source>
        <dbReference type="Proteomes" id="UP000198211"/>
    </source>
</evidence>
<protein>
    <recommendedName>
        <fullName evidence="2">PiggyBac transposable element-derived protein domain-containing protein</fullName>
    </recommendedName>
</protein>
<dbReference type="InterPro" id="IPR029526">
    <property type="entry name" value="PGBD"/>
</dbReference>
<feature type="domain" description="PiggyBac transposable element-derived protein" evidence="2">
    <location>
        <begin position="147"/>
        <end position="381"/>
    </location>
</feature>
<feature type="region of interest" description="Disordered" evidence="1">
    <location>
        <begin position="1"/>
        <end position="25"/>
    </location>
</feature>
<evidence type="ECO:0000259" key="2">
    <source>
        <dbReference type="Pfam" id="PF13843"/>
    </source>
</evidence>
<dbReference type="AlphaFoldDB" id="A0A225UEL1"/>
<dbReference type="EMBL" id="NBNE01019738">
    <property type="protein sequence ID" value="OWY91657.1"/>
    <property type="molecule type" value="Genomic_DNA"/>
</dbReference>
<evidence type="ECO:0000313" key="3">
    <source>
        <dbReference type="EMBL" id="OWY91657.1"/>
    </source>
</evidence>
<dbReference type="OrthoDB" id="124126at2759"/>